<reference evidence="3 5" key="2">
    <citation type="submission" date="2016-10" db="EMBL/GenBank/DDBJ databases">
        <authorList>
            <person name="de Groot N.N."/>
        </authorList>
    </citation>
    <scope>NUCLEOTIDE SEQUENCE [LARGE SCALE GENOMIC DNA]</scope>
    <source>
        <strain evidence="3 5">CGMCC 1.10210</strain>
    </source>
</reference>
<dbReference type="Proteomes" id="UP000182258">
    <property type="component" value="Unassembled WGS sequence"/>
</dbReference>
<name>A0A0F5PTK2_9HYPH</name>
<dbReference type="STRING" id="728005.SAMN04488059_11029"/>
<dbReference type="InterPro" id="IPR036188">
    <property type="entry name" value="FAD/NAD-bd_sf"/>
</dbReference>
<dbReference type="Proteomes" id="UP000033519">
    <property type="component" value="Unassembled WGS sequence"/>
</dbReference>
<dbReference type="Gene3D" id="1.10.405.20">
    <property type="match status" value="1"/>
</dbReference>
<evidence type="ECO:0000313" key="2">
    <source>
        <dbReference type="EMBL" id="KKC31940.1"/>
    </source>
</evidence>
<dbReference type="InterPro" id="IPR002937">
    <property type="entry name" value="Amino_oxidase"/>
</dbReference>
<dbReference type="PANTHER" id="PTHR42923">
    <property type="entry name" value="PROTOPORPHYRINOGEN OXIDASE"/>
    <property type="match status" value="1"/>
</dbReference>
<dbReference type="Gene3D" id="3.30.70.1990">
    <property type="match status" value="1"/>
</dbReference>
<sequence>MTASNIAIIGSGISGLSAAWLLSRTHNVTLFEKNAVLGGHSNTVLAPTPQGPVPVDTGFIVYNEKNYPNLTAFFDHLDVETTRSYMSFAVSVGEGQMEYSGEYLWGLFGQRRNIIRPRHWKLVSDIMRFFREAEQQIELCSDDISIGQFLERFGYSSAFIDDHILPISAAIWSTPSRGMLDFPARTFIEFFANHSLLQVGGRPKWRTVKSGSRQYVDKLVAQTKMETVLNAGITSVRRHAQGAEVYFEDGSHRHFDQVVFATHADQALALIADPSEAEQRVLSAFRYTHNRAVLHSDASFMPKRRHLWSAWNYLRGTGGEDDLSLTYWMNKLQPLPTTQNLFVTLNPHRDIAPESVVYDVDYEHPLFDAEAIATQPQLWQIQGVNNTWFAGAWMGYGFHEDGLQSGLEVAERIGPVQRPWQVPEQRGRIAHNWVEGDQHLWAAE</sequence>
<dbReference type="PATRIC" id="fig|728005.3.peg.1477"/>
<dbReference type="EMBL" id="LAPV01000147">
    <property type="protein sequence ID" value="KKC31940.1"/>
    <property type="molecule type" value="Genomic_DNA"/>
</dbReference>
<dbReference type="AlphaFoldDB" id="A0A0F5PTK2"/>
<dbReference type="InterPro" id="IPR050464">
    <property type="entry name" value="Zeta_carotene_desat/Oxidored"/>
</dbReference>
<evidence type="ECO:0000313" key="5">
    <source>
        <dbReference type="Proteomes" id="UP000182258"/>
    </source>
</evidence>
<organism evidence="3 5">
    <name type="scientific">Devosia psychrophila</name>
    <dbReference type="NCBI Taxonomy" id="728005"/>
    <lineage>
        <taxon>Bacteria</taxon>
        <taxon>Pseudomonadati</taxon>
        <taxon>Pseudomonadota</taxon>
        <taxon>Alphaproteobacteria</taxon>
        <taxon>Hyphomicrobiales</taxon>
        <taxon>Devosiaceae</taxon>
        <taxon>Devosia</taxon>
    </lineage>
</organism>
<evidence type="ECO:0000259" key="1">
    <source>
        <dbReference type="Pfam" id="PF01593"/>
    </source>
</evidence>
<evidence type="ECO:0000313" key="3">
    <source>
        <dbReference type="EMBL" id="SFC73462.1"/>
    </source>
</evidence>
<dbReference type="SUPFAM" id="SSF51905">
    <property type="entry name" value="FAD/NAD(P)-binding domain"/>
    <property type="match status" value="1"/>
</dbReference>
<protein>
    <submittedName>
        <fullName evidence="2">NADH-ubiquinone oxidoreductase subunit 6</fullName>
    </submittedName>
    <submittedName>
        <fullName evidence="3">Predicted NAD/FAD-binding protein</fullName>
    </submittedName>
</protein>
<accession>A0A0F5PTK2</accession>
<dbReference type="OrthoDB" id="20837at2"/>
<dbReference type="Gene3D" id="3.50.50.60">
    <property type="entry name" value="FAD/NAD(P)-binding domain"/>
    <property type="match status" value="1"/>
</dbReference>
<dbReference type="PANTHER" id="PTHR42923:SF17">
    <property type="entry name" value="AMINE OXIDASE DOMAIN-CONTAINING PROTEIN"/>
    <property type="match status" value="1"/>
</dbReference>
<proteinExistence type="predicted"/>
<evidence type="ECO:0000313" key="4">
    <source>
        <dbReference type="Proteomes" id="UP000033519"/>
    </source>
</evidence>
<dbReference type="RefSeq" id="WP_046172062.1">
    <property type="nucleotide sequence ID" value="NZ_FOMB01000010.1"/>
</dbReference>
<feature type="domain" description="Amine oxidase" evidence="1">
    <location>
        <begin position="13"/>
        <end position="413"/>
    </location>
</feature>
<dbReference type="Pfam" id="PF01593">
    <property type="entry name" value="Amino_oxidase"/>
    <property type="match status" value="1"/>
</dbReference>
<keyword evidence="4" id="KW-1185">Reference proteome</keyword>
<dbReference type="EMBL" id="FOMB01000010">
    <property type="protein sequence ID" value="SFC73462.1"/>
    <property type="molecule type" value="Genomic_DNA"/>
</dbReference>
<dbReference type="GO" id="GO:0016491">
    <property type="term" value="F:oxidoreductase activity"/>
    <property type="evidence" value="ECO:0007669"/>
    <property type="project" value="InterPro"/>
</dbReference>
<reference evidence="2 4" key="1">
    <citation type="submission" date="2015-03" db="EMBL/GenBank/DDBJ databases">
        <authorList>
            <person name="Lepp D."/>
            <person name="Hassan Y.I."/>
            <person name="Li X.-Z."/>
            <person name="Zhou T."/>
        </authorList>
    </citation>
    <scope>NUCLEOTIDE SEQUENCE [LARGE SCALE GENOMIC DNA]</scope>
    <source>
        <strain evidence="2 4">Cr7-05</strain>
    </source>
</reference>
<gene>
    <name evidence="3" type="ORF">SAMN04488059_11029</name>
    <name evidence="2" type="ORF">WH91_16330</name>
</gene>